<dbReference type="GO" id="GO:0043565">
    <property type="term" value="F:sequence-specific DNA binding"/>
    <property type="evidence" value="ECO:0007669"/>
    <property type="project" value="InterPro"/>
</dbReference>
<gene>
    <name evidence="2" type="ORF">BIZ92_32080</name>
</gene>
<dbReference type="Pfam" id="PF12833">
    <property type="entry name" value="HTH_18"/>
    <property type="match status" value="1"/>
</dbReference>
<dbReference type="EMBL" id="MJMN01000038">
    <property type="protein sequence ID" value="OMG79989.1"/>
    <property type="molecule type" value="Genomic_DNA"/>
</dbReference>
<sequence>MDLHRFESFGAFEDAVVDVDLKVRLLGPRDGKWRLGHADVDGITIQRGVEAVPNLCEAAGWPTHLMFLLSPGRPGPTWLNGVPFDEGKVGILAPRRGFVFRAAGPNEWTTIALPLASWLLHTDNEIGATLRSWCKATRMVDAAPAAIHALQRAARIAVAPDTPPTLGREGIEDAIAGLVHSRSARPAVGRPGASPHALCDDTLGLLGLMDRGHPAAGSLQGLPVGARSLRSFFHNCFGVGPAQYLHLRQLHAIHQALRDGGGNAESIAETFERHGYAYSSYALGRYCAIFGERPSTTRERKRSRAPGDSAQY</sequence>
<dbReference type="Gene3D" id="1.10.10.60">
    <property type="entry name" value="Homeodomain-like"/>
    <property type="match status" value="1"/>
</dbReference>
<protein>
    <recommendedName>
        <fullName evidence="1">HTH araC/xylS-type domain-containing protein</fullName>
    </recommendedName>
</protein>
<dbReference type="PROSITE" id="PS01124">
    <property type="entry name" value="HTH_ARAC_FAMILY_2"/>
    <property type="match status" value="1"/>
</dbReference>
<accession>A0A1R1JN72</accession>
<proteinExistence type="predicted"/>
<evidence type="ECO:0000313" key="2">
    <source>
        <dbReference type="EMBL" id="OMG79989.1"/>
    </source>
</evidence>
<dbReference type="AlphaFoldDB" id="A0A1R1JN72"/>
<dbReference type="Proteomes" id="UP000187251">
    <property type="component" value="Unassembled WGS sequence"/>
</dbReference>
<organism evidence="2 3">
    <name type="scientific">Alcaligenes xylosoxydans xylosoxydans</name>
    <name type="common">Achromobacter xylosoxidans</name>
    <dbReference type="NCBI Taxonomy" id="85698"/>
    <lineage>
        <taxon>Bacteria</taxon>
        <taxon>Pseudomonadati</taxon>
        <taxon>Pseudomonadota</taxon>
        <taxon>Betaproteobacteria</taxon>
        <taxon>Burkholderiales</taxon>
        <taxon>Alcaligenaceae</taxon>
        <taxon>Achromobacter</taxon>
    </lineage>
</organism>
<feature type="domain" description="HTH araC/xylS-type" evidence="1">
    <location>
        <begin position="224"/>
        <end position="300"/>
    </location>
</feature>
<reference evidence="2 3" key="1">
    <citation type="submission" date="2016-09" db="EMBL/GenBank/DDBJ databases">
        <title>Phylogenomics of Achromobacter.</title>
        <authorList>
            <person name="Jeukens J."/>
            <person name="Freschi L."/>
            <person name="Vincent A.T."/>
            <person name="Emond-Rheault J.-G."/>
            <person name="Kukavica-Ibrulj I."/>
            <person name="Charette S.J."/>
            <person name="Levesque R.C."/>
        </authorList>
    </citation>
    <scope>NUCLEOTIDE SEQUENCE [LARGE SCALE GENOMIC DNA]</scope>
    <source>
        <strain evidence="2 3">AUS488</strain>
    </source>
</reference>
<dbReference type="RefSeq" id="WP_076415074.1">
    <property type="nucleotide sequence ID" value="NZ_AP028040.1"/>
</dbReference>
<dbReference type="GO" id="GO:0003700">
    <property type="term" value="F:DNA-binding transcription factor activity"/>
    <property type="evidence" value="ECO:0007669"/>
    <property type="project" value="InterPro"/>
</dbReference>
<name>A0A1R1JN72_ALCXX</name>
<dbReference type="InterPro" id="IPR018060">
    <property type="entry name" value="HTH_AraC"/>
</dbReference>
<evidence type="ECO:0000313" key="3">
    <source>
        <dbReference type="Proteomes" id="UP000187251"/>
    </source>
</evidence>
<comment type="caution">
    <text evidence="2">The sequence shown here is derived from an EMBL/GenBank/DDBJ whole genome shotgun (WGS) entry which is preliminary data.</text>
</comment>
<dbReference type="OrthoDB" id="8654095at2"/>
<evidence type="ECO:0000259" key="1">
    <source>
        <dbReference type="PROSITE" id="PS01124"/>
    </source>
</evidence>